<dbReference type="GO" id="GO:0016020">
    <property type="term" value="C:membrane"/>
    <property type="evidence" value="ECO:0007669"/>
    <property type="project" value="UniProtKB-SubCell"/>
</dbReference>
<accession>A0A811KSI4</accession>
<name>A0A811KSI4_9BILA</name>
<dbReference type="Proteomes" id="UP000783686">
    <property type="component" value="Unassembled WGS sequence"/>
</dbReference>
<feature type="domain" description="Fibronectin type-III" evidence="16">
    <location>
        <begin position="834"/>
        <end position="932"/>
    </location>
</feature>
<dbReference type="InterPro" id="IPR013783">
    <property type="entry name" value="Ig-like_fold"/>
</dbReference>
<evidence type="ECO:0000313" key="18">
    <source>
        <dbReference type="Proteomes" id="UP000614601"/>
    </source>
</evidence>
<keyword evidence="18" id="KW-1185">Reference proteome</keyword>
<dbReference type="InterPro" id="IPR003961">
    <property type="entry name" value="FN3_dom"/>
</dbReference>
<feature type="region of interest" description="Disordered" evidence="12">
    <location>
        <begin position="1551"/>
        <end position="1570"/>
    </location>
</feature>
<dbReference type="CDD" id="cd00096">
    <property type="entry name" value="Ig"/>
    <property type="match status" value="2"/>
</dbReference>
<dbReference type="PROSITE" id="PS50853">
    <property type="entry name" value="FN3"/>
    <property type="match status" value="12"/>
</dbReference>
<organism evidence="17 18">
    <name type="scientific">Bursaphelenchus okinawaensis</name>
    <dbReference type="NCBI Taxonomy" id="465554"/>
    <lineage>
        <taxon>Eukaryota</taxon>
        <taxon>Metazoa</taxon>
        <taxon>Ecdysozoa</taxon>
        <taxon>Nematoda</taxon>
        <taxon>Chromadorea</taxon>
        <taxon>Rhabditida</taxon>
        <taxon>Tylenchina</taxon>
        <taxon>Tylenchomorpha</taxon>
        <taxon>Aphelenchoidea</taxon>
        <taxon>Aphelenchoididae</taxon>
        <taxon>Bursaphelenchus</taxon>
    </lineage>
</organism>
<dbReference type="Gene3D" id="2.60.40.10">
    <property type="entry name" value="Immunoglobulins"/>
    <property type="match status" value="17"/>
</dbReference>
<evidence type="ECO:0000256" key="7">
    <source>
        <dbReference type="ARBA" id="ARBA00023136"/>
    </source>
</evidence>
<evidence type="ECO:0000256" key="13">
    <source>
        <dbReference type="SAM" id="Phobius"/>
    </source>
</evidence>
<feature type="region of interest" description="Disordered" evidence="12">
    <location>
        <begin position="2220"/>
        <end position="2324"/>
    </location>
</feature>
<feature type="domain" description="Ig-like" evidence="15">
    <location>
        <begin position="28"/>
        <end position="107"/>
    </location>
</feature>
<proteinExistence type="inferred from homology"/>
<dbReference type="FunFam" id="2.60.40.10:FF:000028">
    <property type="entry name" value="Neuronal cell adhesion molecule"/>
    <property type="match status" value="1"/>
</dbReference>
<dbReference type="EMBL" id="CAJFCW020000004">
    <property type="protein sequence ID" value="CAG9111316.1"/>
    <property type="molecule type" value="Genomic_DNA"/>
</dbReference>
<keyword evidence="5" id="KW-0130">Cell adhesion</keyword>
<feature type="domain" description="Fibronectin type-III" evidence="16">
    <location>
        <begin position="1465"/>
        <end position="1565"/>
    </location>
</feature>
<feature type="domain" description="Fibronectin type-III" evidence="16">
    <location>
        <begin position="733"/>
        <end position="829"/>
    </location>
</feature>
<dbReference type="FunFam" id="2.60.40.10:FF:000209">
    <property type="entry name" value="Sidekick cell adhesion molecule 2"/>
    <property type="match status" value="1"/>
</dbReference>
<keyword evidence="10" id="KW-0393">Immunoglobulin domain</keyword>
<dbReference type="EMBL" id="CAJFDH010000004">
    <property type="protein sequence ID" value="CAD5218681.1"/>
    <property type="molecule type" value="Genomic_DNA"/>
</dbReference>
<keyword evidence="9" id="KW-0325">Glycoprotein</keyword>
<evidence type="ECO:0000256" key="9">
    <source>
        <dbReference type="ARBA" id="ARBA00023180"/>
    </source>
</evidence>
<feature type="domain" description="Fibronectin type-III" evidence="16">
    <location>
        <begin position="1134"/>
        <end position="1256"/>
    </location>
</feature>
<dbReference type="PRINTS" id="PR00014">
    <property type="entry name" value="FNTYPEIII"/>
</dbReference>
<dbReference type="Proteomes" id="UP000614601">
    <property type="component" value="Unassembled WGS sequence"/>
</dbReference>
<evidence type="ECO:0000256" key="2">
    <source>
        <dbReference type="ARBA" id="ARBA00022692"/>
    </source>
</evidence>
<evidence type="ECO:0000256" key="1">
    <source>
        <dbReference type="ARBA" id="ARBA00004479"/>
    </source>
</evidence>
<dbReference type="PANTHER" id="PTHR13817">
    <property type="entry name" value="TITIN"/>
    <property type="match status" value="1"/>
</dbReference>
<feature type="transmembrane region" description="Helical" evidence="13">
    <location>
        <begin position="2040"/>
        <end position="2063"/>
    </location>
</feature>
<reference evidence="17" key="1">
    <citation type="submission" date="2020-09" db="EMBL/GenBank/DDBJ databases">
        <authorList>
            <person name="Kikuchi T."/>
        </authorList>
    </citation>
    <scope>NUCLEOTIDE SEQUENCE</scope>
    <source>
        <strain evidence="17">SH1</strain>
    </source>
</reference>
<feature type="compositionally biased region" description="Polar residues" evidence="12">
    <location>
        <begin position="2305"/>
        <end position="2324"/>
    </location>
</feature>
<evidence type="ECO:0000256" key="8">
    <source>
        <dbReference type="ARBA" id="ARBA00023157"/>
    </source>
</evidence>
<dbReference type="Pfam" id="PF00041">
    <property type="entry name" value="fn3"/>
    <property type="match status" value="11"/>
</dbReference>
<feature type="compositionally biased region" description="Polar residues" evidence="12">
    <location>
        <begin position="1551"/>
        <end position="1560"/>
    </location>
</feature>
<feature type="compositionally biased region" description="Polar residues" evidence="12">
    <location>
        <begin position="2248"/>
        <end position="2260"/>
    </location>
</feature>
<keyword evidence="8" id="KW-1015">Disulfide bond</keyword>
<comment type="subcellular location">
    <subcellularLocation>
        <location evidence="1">Membrane</location>
        <topology evidence="1">Single-pass type I membrane protein</topology>
    </subcellularLocation>
</comment>
<dbReference type="InterPro" id="IPR003598">
    <property type="entry name" value="Ig_sub2"/>
</dbReference>
<dbReference type="InterPro" id="IPR007110">
    <property type="entry name" value="Ig-like_dom"/>
</dbReference>
<feature type="domain" description="Fibronectin type-III" evidence="16">
    <location>
        <begin position="1783"/>
        <end position="1878"/>
    </location>
</feature>
<comment type="caution">
    <text evidence="17">The sequence shown here is derived from an EMBL/GenBank/DDBJ whole genome shotgun (WGS) entry which is preliminary data.</text>
</comment>
<dbReference type="InterPro" id="IPR050964">
    <property type="entry name" value="Striated_Muscle_Regulatory"/>
</dbReference>
<feature type="domain" description="Fibronectin type-III" evidence="16">
    <location>
        <begin position="1672"/>
        <end position="1780"/>
    </location>
</feature>
<comment type="similarity">
    <text evidence="11">Belongs to the sidekick family.</text>
</comment>
<evidence type="ECO:0008006" key="19">
    <source>
        <dbReference type="Google" id="ProtNLM"/>
    </source>
</evidence>
<evidence type="ECO:0000256" key="11">
    <source>
        <dbReference type="ARBA" id="ARBA00061621"/>
    </source>
</evidence>
<dbReference type="PROSITE" id="PS50835">
    <property type="entry name" value="IG_LIKE"/>
    <property type="match status" value="4"/>
</dbReference>
<dbReference type="Pfam" id="PF13927">
    <property type="entry name" value="Ig_3"/>
    <property type="match status" value="2"/>
</dbReference>
<evidence type="ECO:0000256" key="5">
    <source>
        <dbReference type="ARBA" id="ARBA00022889"/>
    </source>
</evidence>
<dbReference type="SUPFAM" id="SSF48726">
    <property type="entry name" value="Immunoglobulin"/>
    <property type="match status" value="4"/>
</dbReference>
<feature type="domain" description="Fibronectin type-III" evidence="16">
    <location>
        <begin position="625"/>
        <end position="728"/>
    </location>
</feature>
<gene>
    <name evidence="17" type="ORF">BOKJ2_LOCUS7891</name>
</gene>
<dbReference type="InterPro" id="IPR036179">
    <property type="entry name" value="Ig-like_dom_sf"/>
</dbReference>
<feature type="domain" description="Ig-like" evidence="15">
    <location>
        <begin position="432"/>
        <end position="520"/>
    </location>
</feature>
<keyword evidence="3 14" id="KW-0732">Signal</keyword>
<dbReference type="SMART" id="SM00060">
    <property type="entry name" value="FN3"/>
    <property type="match status" value="13"/>
</dbReference>
<evidence type="ECO:0000256" key="3">
    <source>
        <dbReference type="ARBA" id="ARBA00022729"/>
    </source>
</evidence>
<keyword evidence="6 13" id="KW-1133">Transmembrane helix</keyword>
<feature type="chain" id="PRO_5036221142" description="Protein sidekick" evidence="14">
    <location>
        <begin position="26"/>
        <end position="2324"/>
    </location>
</feature>
<feature type="domain" description="Ig-like" evidence="15">
    <location>
        <begin position="336"/>
        <end position="412"/>
    </location>
</feature>
<evidence type="ECO:0000313" key="17">
    <source>
        <dbReference type="EMBL" id="CAD5218681.1"/>
    </source>
</evidence>
<dbReference type="PANTHER" id="PTHR13817:SF166">
    <property type="entry name" value="NEURONAL IGCAM-RELATED"/>
    <property type="match status" value="1"/>
</dbReference>
<feature type="domain" description="Ig-like" evidence="15">
    <location>
        <begin position="524"/>
        <end position="618"/>
    </location>
</feature>
<feature type="domain" description="Fibronectin type-III" evidence="16">
    <location>
        <begin position="1366"/>
        <end position="1460"/>
    </location>
</feature>
<dbReference type="InterPro" id="IPR003599">
    <property type="entry name" value="Ig_sub"/>
</dbReference>
<keyword evidence="4" id="KW-0677">Repeat</keyword>
<sequence length="2324" mass="260078">MQQRIDRWLLWPFIAQLLFLQPITSQPPQFAPVDSAGVNPTQIWLPEKSPLDLKCPVTSKVTQVQWYKDGKKILGESASFFDLTSIFREDSGIYQCLASNPKGAAFSWGMNVTVGYIDGFDATTETSEWLVKDLKSFVIRPPTIKASPNSGLSWRWFVDDEEIFTNDNYYITSTGVLVAINPKHNMFNYRVQVRDFNSRIYLHSYIVKPDPTSLVRESKLQILYGPSDQVLIAGRAKPVSLRSTGPDLLESAVFECVPSYLGILPPEIKWYIDNDEVVQEVNGIHIEKSGRRLVIYPNSQFFGPKSHSAQVKCEVKSGDDVYTEYASAKLTYLEAPKVDLGQVPENRPVLRGENVRLSCPTEKGWPRPKVIWYHNGQLVENAPNVLKLSKITETDYGVYQCSVRNVAGTDLATIYVHEPDDKMFVRAADDMPKFDFQEKPDDVFTKPGKNVIFTCKTTDPHNNRITWRFNDEALLMENPRINTNLSSLVIQNTQKEDSGVYTCVATNPQGQVIRASANLDVTGSQLVELGPSNQSLLIGTNVQMPCRISEEALARGKAETRWSKNGQLIPNSGDPMRRVTIDDQGQLNINQVGPDNIGLYKCTVTSGMEEESVEAYLQIIQRPGMPVNVQAHLINDTLPAKIRVSWQPGFDGNSPIIKHAIEMRSFGSSGLWNDWETVVDNVNTESCCSVFIDNIRPSSTTEFRVVAYNVHGHGKPSLSSMNITMPQSPPAASPRSVAASPRSSNSVMVQWHPPPADQWNGDILGYNIRYRLAGYNLQWQEKNLSKPDARNDLLENLITWQLYEVQVAAYNNRGLGVYSKPIEVQSLEGTPMESPHNVQVSVQSSTEVLVEFDPVDQQMIPGVNQGYKIEFWKDKVGGKKYRTVQVNPDQSRLRANINELEKFGHYNVTVLCFTSAGDGPRSDAIEVVTEEDVPGPVPSVSFDQVQFSSVVVQWEAPVEPNGVLIKYILRHWETTKPDDKHAIEVTADQSNITVEGLKASTQYSVDIQALTKVGASPRTEAKFESGVPPELPGRPSSLTVSDVGPRSAVLQFIPGFDGHSYIKKWIVEAKVGTSTVFSQIFNISSPKARSFTVTKLRPFTKYQFRLIAENIRGRGAPSEPSRFFETQATEPEGPPEKVYAEPVADDRIQIVWTPLLPTHWNGEPRGYVISYRAMKPTKLGGKSGESRLQMANDRIQNPSSNANDEWNIVRTVNHKAGEITLLNLEPFTTYQIKMASKNSFGSSETSSTITVTTYEATPSEGPEGVLVDLHQSTVRIQWDDVTLESRNGILEGYHVRLVPEDQKLRLQYSKDAYVPSADTKVTYFQTRDLRPFTAYRVFVSAYNLVGEGPSSTESPLIHTPADVPEAPISVKFSKVSNNSLIMNWEAPLNPNGIITNYVLRHWKAIKGEESAVSTVLPHSIYQFSAASLTPNTNYIFGIKAQSEVGVSKEVQLSVITTDRDLPLPTPKSPVVKMSDAASSDALWWYLTIPEGEGQVREVEVEYQRKNQDLWVRMKRNVLASENKFKLNDLIPNMEYRTRVRYVGDKATTTWSSESDWSKTQGAPPKSGPLNVKAKPYESSSILLEWTPIDELEWNADQIGYKILYRVYQSNNTFLSETLPLVERNSDDGVVRHVIHKLASFHHYIVQVQSYNKFGTSQPSKPPAFVYVGYSIPKQDIKDLKADPTSSTSMEIQWRPWENSDDDVISGYRVRYAPIVSSMSAEVAEEAEGGENLEEIIVTENNSVLLTDLRKYTEYQISVAGYNRAGDGQSAIVRTRTLEDTPGAVGELEFSDILLDSVNVSWTPPQQSNGRIIGYSVTYRTYKFSEDFRKEIQEKTTLPYLLASSLEENTTYSFTVQARTSVGLGVPVSSNVTIGYNRGAPGAPTKPIVLPEQSSFLMKWTDGPAGNTPIKGYVIQAKRIGVAYDEVNNTQSTTARRKRQFEDLNKSFTVKDDNDSRTKRALIDTDPYRPQHQIGEWVTISNVLGKDNEYRVSYRQLEPSSFYVFRLFARNNLGIGLPSEASDQLHVPASIPDDPIYTQTWFLIVVALVIVIIVMFFIGLLCLVNSSSGKKEEKPDMYDTHQLADGFVVSYAPQNKSKSPEDRPQTHTSWLSNENLRNNEAPYGSLASGLNNRQNLYGSNSVYHALATDTVPEVHRNSKPIKAVNPYASKSQLNISPRANNYWAKPPVQVDIGPYGTRVLNEDPIAIDATDDAEVQAEKSFAGHYQSNPQEENYRATWKRGRDAERQRMQSGQRFATNSHSPVYLLPNRPDSEATNDTGHSGSDDRNPSSLNSNRDYDVGGINLRSDFTSPKHQTFNPNGLSSFV</sequence>
<dbReference type="SUPFAM" id="SSF49265">
    <property type="entry name" value="Fibronectin type III"/>
    <property type="match status" value="7"/>
</dbReference>
<feature type="domain" description="Fibronectin type-III" evidence="16">
    <location>
        <begin position="1567"/>
        <end position="1670"/>
    </location>
</feature>
<evidence type="ECO:0000256" key="4">
    <source>
        <dbReference type="ARBA" id="ARBA00022737"/>
    </source>
</evidence>
<evidence type="ECO:0000256" key="12">
    <source>
        <dbReference type="SAM" id="MobiDB-lite"/>
    </source>
</evidence>
<evidence type="ECO:0000256" key="10">
    <source>
        <dbReference type="ARBA" id="ARBA00023319"/>
    </source>
</evidence>
<dbReference type="FunFam" id="2.60.40.10:FF:000158">
    <property type="entry name" value="Sidekick cell adhesion molecule 2"/>
    <property type="match status" value="1"/>
</dbReference>
<keyword evidence="7 13" id="KW-0472">Membrane</keyword>
<dbReference type="SMART" id="SM00408">
    <property type="entry name" value="IGc2"/>
    <property type="match status" value="4"/>
</dbReference>
<feature type="signal peptide" evidence="14">
    <location>
        <begin position="1"/>
        <end position="25"/>
    </location>
</feature>
<evidence type="ECO:0000259" key="15">
    <source>
        <dbReference type="PROSITE" id="PS50835"/>
    </source>
</evidence>
<protein>
    <recommendedName>
        <fullName evidence="19">Protein sidekick</fullName>
    </recommendedName>
</protein>
<dbReference type="Pfam" id="PF13895">
    <property type="entry name" value="Ig_2"/>
    <property type="match status" value="1"/>
</dbReference>
<feature type="region of interest" description="Disordered" evidence="12">
    <location>
        <begin position="2092"/>
        <end position="2115"/>
    </location>
</feature>
<dbReference type="SMART" id="SM00409">
    <property type="entry name" value="IG"/>
    <property type="match status" value="4"/>
</dbReference>
<dbReference type="OrthoDB" id="8923679at2759"/>
<feature type="region of interest" description="Disordered" evidence="12">
    <location>
        <begin position="1117"/>
        <end position="1136"/>
    </location>
</feature>
<evidence type="ECO:0000256" key="14">
    <source>
        <dbReference type="SAM" id="SignalP"/>
    </source>
</evidence>
<dbReference type="InterPro" id="IPR013098">
    <property type="entry name" value="Ig_I-set"/>
</dbReference>
<feature type="domain" description="Fibronectin type-III" evidence="16">
    <location>
        <begin position="936"/>
        <end position="1030"/>
    </location>
</feature>
<dbReference type="Pfam" id="PF07679">
    <property type="entry name" value="I-set"/>
    <property type="match status" value="1"/>
</dbReference>
<keyword evidence="2 13" id="KW-0812">Transmembrane</keyword>
<feature type="domain" description="Fibronectin type-III" evidence="16">
    <location>
        <begin position="1034"/>
        <end position="1129"/>
    </location>
</feature>
<evidence type="ECO:0000256" key="6">
    <source>
        <dbReference type="ARBA" id="ARBA00022989"/>
    </source>
</evidence>
<evidence type="ECO:0000259" key="16">
    <source>
        <dbReference type="PROSITE" id="PS50853"/>
    </source>
</evidence>
<dbReference type="GO" id="GO:0007155">
    <property type="term" value="P:cell adhesion"/>
    <property type="evidence" value="ECO:0007669"/>
    <property type="project" value="UniProtKB-KW"/>
</dbReference>
<dbReference type="InterPro" id="IPR036116">
    <property type="entry name" value="FN3_sf"/>
</dbReference>
<dbReference type="CDD" id="cd00063">
    <property type="entry name" value="FN3"/>
    <property type="match status" value="13"/>
</dbReference>
<feature type="compositionally biased region" description="Polar residues" evidence="12">
    <location>
        <begin position="2105"/>
        <end position="2115"/>
    </location>
</feature>
<feature type="domain" description="Fibronectin type-III" evidence="16">
    <location>
        <begin position="1258"/>
        <end position="1362"/>
    </location>
</feature>